<name>A0A6A4R234_LUPAL</name>
<evidence type="ECO:0000313" key="1">
    <source>
        <dbReference type="EMBL" id="KAE9620019.1"/>
    </source>
</evidence>
<protein>
    <submittedName>
        <fullName evidence="1">Uncharacterized protein</fullName>
    </submittedName>
</protein>
<evidence type="ECO:0000313" key="2">
    <source>
        <dbReference type="Proteomes" id="UP000447434"/>
    </source>
</evidence>
<organism evidence="1 2">
    <name type="scientific">Lupinus albus</name>
    <name type="common">White lupine</name>
    <name type="synonym">Lupinus termis</name>
    <dbReference type="NCBI Taxonomy" id="3870"/>
    <lineage>
        <taxon>Eukaryota</taxon>
        <taxon>Viridiplantae</taxon>
        <taxon>Streptophyta</taxon>
        <taxon>Embryophyta</taxon>
        <taxon>Tracheophyta</taxon>
        <taxon>Spermatophyta</taxon>
        <taxon>Magnoliopsida</taxon>
        <taxon>eudicotyledons</taxon>
        <taxon>Gunneridae</taxon>
        <taxon>Pentapetalae</taxon>
        <taxon>rosids</taxon>
        <taxon>fabids</taxon>
        <taxon>Fabales</taxon>
        <taxon>Fabaceae</taxon>
        <taxon>Papilionoideae</taxon>
        <taxon>50 kb inversion clade</taxon>
        <taxon>genistoids sensu lato</taxon>
        <taxon>core genistoids</taxon>
        <taxon>Genisteae</taxon>
        <taxon>Lupinus</taxon>
    </lineage>
</organism>
<reference evidence="2" key="1">
    <citation type="journal article" date="2020" name="Nat. Commun.">
        <title>Genome sequence of the cluster root forming white lupin.</title>
        <authorList>
            <person name="Hufnagel B."/>
            <person name="Marques A."/>
            <person name="Soriano A."/>
            <person name="Marques L."/>
            <person name="Divol F."/>
            <person name="Doumas P."/>
            <person name="Sallet E."/>
            <person name="Mancinotti D."/>
            <person name="Carrere S."/>
            <person name="Marande W."/>
            <person name="Arribat S."/>
            <person name="Keller J."/>
            <person name="Huneau C."/>
            <person name="Blein T."/>
            <person name="Aime D."/>
            <person name="Laguerre M."/>
            <person name="Taylor J."/>
            <person name="Schubert V."/>
            <person name="Nelson M."/>
            <person name="Geu-Flores F."/>
            <person name="Crespi M."/>
            <person name="Gallardo-Guerrero K."/>
            <person name="Delaux P.-M."/>
            <person name="Salse J."/>
            <person name="Berges H."/>
            <person name="Guyot R."/>
            <person name="Gouzy J."/>
            <person name="Peret B."/>
        </authorList>
    </citation>
    <scope>NUCLEOTIDE SEQUENCE [LARGE SCALE GENOMIC DNA]</scope>
    <source>
        <strain evidence="2">cv. Amiga</strain>
    </source>
</reference>
<keyword evidence="2" id="KW-1185">Reference proteome</keyword>
<dbReference type="EMBL" id="WOCE01000002">
    <property type="protein sequence ID" value="KAE9620019.1"/>
    <property type="molecule type" value="Genomic_DNA"/>
</dbReference>
<dbReference type="Proteomes" id="UP000447434">
    <property type="component" value="Chromosome 2"/>
</dbReference>
<gene>
    <name evidence="1" type="ORF">Lalb_Chr02g0159361</name>
</gene>
<accession>A0A6A4R234</accession>
<comment type="caution">
    <text evidence="1">The sequence shown here is derived from an EMBL/GenBank/DDBJ whole genome shotgun (WGS) entry which is preliminary data.</text>
</comment>
<dbReference type="AlphaFoldDB" id="A0A6A4R234"/>
<sequence>MTISLSGKFSKACASASLHEFNIIRYLNASINYMKAPKIIGFYWVPPKLGRKKINYNSHFLACFASYFDIQDALFAELNSAIMSID</sequence>
<proteinExistence type="predicted"/>